<gene>
    <name evidence="6" type="ORF">SAMN06297229_0833</name>
</gene>
<reference evidence="7" key="1">
    <citation type="submission" date="2017-04" db="EMBL/GenBank/DDBJ databases">
        <authorList>
            <person name="Varghese N."/>
            <person name="Submissions S."/>
        </authorList>
    </citation>
    <scope>NUCLEOTIDE SEQUENCE [LARGE SCALE GENOMIC DNA]</scope>
</reference>
<protein>
    <submittedName>
        <fullName evidence="6">Type IVB pilus formation outer membrane protein, R64 PilN family</fullName>
    </submittedName>
</protein>
<comment type="subcellular location">
    <subcellularLocation>
        <location evidence="1">Membrane</location>
    </subcellularLocation>
</comment>
<dbReference type="GO" id="GO:0016020">
    <property type="term" value="C:membrane"/>
    <property type="evidence" value="ECO:0007669"/>
    <property type="project" value="UniProtKB-SubCell"/>
</dbReference>
<dbReference type="PANTHER" id="PTHR30332:SF24">
    <property type="entry name" value="SECRETIN GSPD-RELATED"/>
    <property type="match status" value="1"/>
</dbReference>
<dbReference type="GO" id="GO:0015627">
    <property type="term" value="C:type II protein secretion system complex"/>
    <property type="evidence" value="ECO:0007669"/>
    <property type="project" value="TreeGrafter"/>
</dbReference>
<dbReference type="InterPro" id="IPR050810">
    <property type="entry name" value="Bact_Secretion_Sys_Channel"/>
</dbReference>
<evidence type="ECO:0000256" key="2">
    <source>
        <dbReference type="ARBA" id="ARBA00022729"/>
    </source>
</evidence>
<name>A0A1Y6ES18_9GAMM</name>
<dbReference type="RefSeq" id="WP_086433982.1">
    <property type="nucleotide sequence ID" value="NZ_FXWH01000001.1"/>
</dbReference>
<proteinExistence type="inferred from homology"/>
<evidence type="ECO:0000256" key="1">
    <source>
        <dbReference type="ARBA" id="ARBA00004370"/>
    </source>
</evidence>
<dbReference type="InterPro" id="IPR004846">
    <property type="entry name" value="T2SS/T3SS_dom"/>
</dbReference>
<dbReference type="PROSITE" id="PS51257">
    <property type="entry name" value="PROKAR_LIPOPROTEIN"/>
    <property type="match status" value="1"/>
</dbReference>
<evidence type="ECO:0000256" key="4">
    <source>
        <dbReference type="RuleBase" id="RU004003"/>
    </source>
</evidence>
<dbReference type="AlphaFoldDB" id="A0A1Y6ES18"/>
<evidence type="ECO:0000256" key="3">
    <source>
        <dbReference type="ARBA" id="ARBA00023136"/>
    </source>
</evidence>
<dbReference type="Pfam" id="PF00263">
    <property type="entry name" value="Secretin"/>
    <property type="match status" value="1"/>
</dbReference>
<dbReference type="Proteomes" id="UP000194450">
    <property type="component" value="Unassembled WGS sequence"/>
</dbReference>
<dbReference type="OrthoDB" id="6233689at2"/>
<dbReference type="GO" id="GO:0009306">
    <property type="term" value="P:protein secretion"/>
    <property type="evidence" value="ECO:0007669"/>
    <property type="project" value="InterPro"/>
</dbReference>
<keyword evidence="3" id="KW-0472">Membrane</keyword>
<dbReference type="EMBL" id="FXWH01000001">
    <property type="protein sequence ID" value="SMQ63292.1"/>
    <property type="molecule type" value="Genomic_DNA"/>
</dbReference>
<organism evidence="6 7">
    <name type="scientific">Pseudidiomarina planktonica</name>
    <dbReference type="NCBI Taxonomy" id="1323738"/>
    <lineage>
        <taxon>Bacteria</taxon>
        <taxon>Pseudomonadati</taxon>
        <taxon>Pseudomonadota</taxon>
        <taxon>Gammaproteobacteria</taxon>
        <taxon>Alteromonadales</taxon>
        <taxon>Idiomarinaceae</taxon>
        <taxon>Pseudidiomarina</taxon>
    </lineage>
</organism>
<accession>A0A1Y6ES18</accession>
<evidence type="ECO:0000259" key="5">
    <source>
        <dbReference type="Pfam" id="PF00263"/>
    </source>
</evidence>
<evidence type="ECO:0000313" key="6">
    <source>
        <dbReference type="EMBL" id="SMQ63292.1"/>
    </source>
</evidence>
<sequence>MSYRWILVILMLSGCQHNLQSLQEARERSLAELDSADRYSAHHLAQQPTVSFSERFYAPPIQARDQLKPGWYSTEVNIELREFPLQRALQRLLAPHQLAVRFLDDIDSDQLVSVRHQGTIGGALEQIGRDTGFSFVVEDQLVTWSKFRVAEFDVAFLAGNTNFFLGDSAEANSVQQSRPGTTPAATGINANNRQFLNFSSQDLSVWDDLEQALTMLLSTSGELSINQSSTSVLVRDYPQYVDQVEHYLNQQNQRLTRQIAMDIKVLEVTFNERDQTAIDWQLVRQANGIDSVINVAGQLLGSAVSSGQGQLSLQRNSGSYAGSGALLQALQEQGVVQVSNHPRLLSLNNQIAKIVLEDNATYLASAGTTSTANVGSSDVLIPGVITTGFELYVLPKATQGQVILQLSTSLSDLQSIDEVRSGDMLIQTPHTNRKNFFMKAMVANGETLLLSGLKNSRKEQREQQSFGSWLFGGGQRDQHMGSETLLLITPHIIERTL</sequence>
<keyword evidence="7" id="KW-1185">Reference proteome</keyword>
<dbReference type="PANTHER" id="PTHR30332">
    <property type="entry name" value="PROBABLE GENERAL SECRETION PATHWAY PROTEIN D"/>
    <property type="match status" value="1"/>
</dbReference>
<evidence type="ECO:0000313" key="7">
    <source>
        <dbReference type="Proteomes" id="UP000194450"/>
    </source>
</evidence>
<keyword evidence="2" id="KW-0732">Signal</keyword>
<comment type="similarity">
    <text evidence="4">Belongs to the bacterial secretin family.</text>
</comment>
<feature type="domain" description="Type II/III secretion system secretin-like" evidence="5">
    <location>
        <begin position="329"/>
        <end position="494"/>
    </location>
</feature>